<protein>
    <recommendedName>
        <fullName evidence="4">phosphoserine phosphatase</fullName>
        <ecNumber evidence="4">3.1.3.3</ecNumber>
    </recommendedName>
</protein>
<evidence type="ECO:0000256" key="9">
    <source>
        <dbReference type="ARBA" id="ARBA00023299"/>
    </source>
</evidence>
<dbReference type="AlphaFoldDB" id="A0A143Y7T7"/>
<dbReference type="GO" id="GO:0036424">
    <property type="term" value="F:L-phosphoserine phosphatase activity"/>
    <property type="evidence" value="ECO:0007669"/>
    <property type="project" value="TreeGrafter"/>
</dbReference>
<dbReference type="SUPFAM" id="SSF56784">
    <property type="entry name" value="HAD-like"/>
    <property type="match status" value="1"/>
</dbReference>
<keyword evidence="6" id="KW-0479">Metal-binding</keyword>
<accession>A0A143Y7T7</accession>
<dbReference type="PANTHER" id="PTHR43344">
    <property type="entry name" value="PHOSPHOSERINE PHOSPHATASE"/>
    <property type="match status" value="1"/>
</dbReference>
<gene>
    <name evidence="12" type="ORF">Tpal_252</name>
</gene>
<comment type="similarity">
    <text evidence="3">Belongs to the HAD-like hydrolase superfamily. SerB family.</text>
</comment>
<comment type="cofactor">
    <cofactor evidence="1">
        <name>Mg(2+)</name>
        <dbReference type="ChEBI" id="CHEBI:18420"/>
    </cofactor>
</comment>
<evidence type="ECO:0000256" key="1">
    <source>
        <dbReference type="ARBA" id="ARBA00001946"/>
    </source>
</evidence>
<dbReference type="InterPro" id="IPR050582">
    <property type="entry name" value="HAD-like_SerB"/>
</dbReference>
<evidence type="ECO:0000256" key="11">
    <source>
        <dbReference type="ARBA" id="ARBA00048523"/>
    </source>
</evidence>
<dbReference type="EC" id="3.1.3.3" evidence="4"/>
<dbReference type="InterPro" id="IPR036412">
    <property type="entry name" value="HAD-like_sf"/>
</dbReference>
<sequence length="406" mass="45985">MAENFKHLSEKNWAPRTYQALCDVIAAYGIQSNSYNPDKPPYVVFDFDNTSAIMDIEDLLMLYMMLHLNYKLTPEQFHAVLTDGVAAGIAAFDDLLDQNNSKATIRNITDDITADYTWLYNYYEGFGQGGTESLEETKNSLQYQDFAAKLRLFYTVINGKFKRKAGYPWMTYLFAGRTSEELSELAYQSISYWLQFGKFERVTLASPEELPGKAGVISSSYETGLAFPQELTELYQVLKENGIKVYVISASPVDVVKTAATHADFGYNLNPEYIIGMYYTKDADGMIQHGMQPDKHITKGEGKTAVITEVLMPENNNQQPLMLFGDSTGDFDMMTQLQDVKLCVLFNRYLDDDTQKLVQEAVESREHPSPRVVLQGRDENLGTLRPSEKSILLGTSKEVLMRDIKK</sequence>
<dbReference type="RefSeq" id="WP_087030246.1">
    <property type="nucleotide sequence ID" value="NZ_FJNE01000001.1"/>
</dbReference>
<evidence type="ECO:0000256" key="4">
    <source>
        <dbReference type="ARBA" id="ARBA00012640"/>
    </source>
</evidence>
<keyword evidence="13" id="KW-1185">Reference proteome</keyword>
<dbReference type="EMBL" id="FJNE01000001">
    <property type="protein sequence ID" value="CZQ81869.1"/>
    <property type="molecule type" value="Genomic_DNA"/>
</dbReference>
<dbReference type="PANTHER" id="PTHR43344:SF2">
    <property type="entry name" value="PHOSPHOSERINE PHOSPHATASE"/>
    <property type="match status" value="1"/>
</dbReference>
<dbReference type="GO" id="GO:0005737">
    <property type="term" value="C:cytoplasm"/>
    <property type="evidence" value="ECO:0007669"/>
    <property type="project" value="TreeGrafter"/>
</dbReference>
<keyword evidence="8" id="KW-0460">Magnesium</keyword>
<comment type="pathway">
    <text evidence="2">Amino-acid biosynthesis; L-serine biosynthesis; L-serine from 3-phospho-D-glycerate: step 3/3.</text>
</comment>
<keyword evidence="9" id="KW-0718">Serine biosynthesis</keyword>
<dbReference type="GO" id="GO:0006564">
    <property type="term" value="P:L-serine biosynthetic process"/>
    <property type="evidence" value="ECO:0007669"/>
    <property type="project" value="UniProtKB-KW"/>
</dbReference>
<comment type="catalytic activity">
    <reaction evidence="11">
        <text>O-phospho-D-serine + H2O = D-serine + phosphate</text>
        <dbReference type="Rhea" id="RHEA:24873"/>
        <dbReference type="ChEBI" id="CHEBI:15377"/>
        <dbReference type="ChEBI" id="CHEBI:35247"/>
        <dbReference type="ChEBI" id="CHEBI:43474"/>
        <dbReference type="ChEBI" id="CHEBI:58680"/>
        <dbReference type="EC" id="3.1.3.3"/>
    </reaction>
</comment>
<dbReference type="OrthoDB" id="1633110at2"/>
<dbReference type="Pfam" id="PF12710">
    <property type="entry name" value="HAD"/>
    <property type="match status" value="1"/>
</dbReference>
<evidence type="ECO:0000256" key="10">
    <source>
        <dbReference type="ARBA" id="ARBA00048138"/>
    </source>
</evidence>
<evidence type="ECO:0000313" key="13">
    <source>
        <dbReference type="Proteomes" id="UP000242754"/>
    </source>
</evidence>
<evidence type="ECO:0000256" key="3">
    <source>
        <dbReference type="ARBA" id="ARBA00009184"/>
    </source>
</evidence>
<keyword evidence="7" id="KW-0378">Hydrolase</keyword>
<evidence type="ECO:0000256" key="5">
    <source>
        <dbReference type="ARBA" id="ARBA00022605"/>
    </source>
</evidence>
<dbReference type="Proteomes" id="UP000242754">
    <property type="component" value="Unassembled WGS sequence"/>
</dbReference>
<organism evidence="12 13">
    <name type="scientific">Trichococcus palustris</name>
    <dbReference type="NCBI Taxonomy" id="140314"/>
    <lineage>
        <taxon>Bacteria</taxon>
        <taxon>Bacillati</taxon>
        <taxon>Bacillota</taxon>
        <taxon>Bacilli</taxon>
        <taxon>Lactobacillales</taxon>
        <taxon>Carnobacteriaceae</taxon>
        <taxon>Trichococcus</taxon>
    </lineage>
</organism>
<proteinExistence type="inferred from homology"/>
<dbReference type="Gene3D" id="3.40.50.1000">
    <property type="entry name" value="HAD superfamily/HAD-like"/>
    <property type="match status" value="1"/>
</dbReference>
<dbReference type="GO" id="GO:0000287">
    <property type="term" value="F:magnesium ion binding"/>
    <property type="evidence" value="ECO:0007669"/>
    <property type="project" value="TreeGrafter"/>
</dbReference>
<dbReference type="Gene3D" id="1.20.1440.320">
    <property type="match status" value="1"/>
</dbReference>
<dbReference type="STRING" id="140314.SAMN04488076_10238"/>
<comment type="catalytic activity">
    <reaction evidence="10">
        <text>O-phospho-L-serine + H2O = L-serine + phosphate</text>
        <dbReference type="Rhea" id="RHEA:21208"/>
        <dbReference type="ChEBI" id="CHEBI:15377"/>
        <dbReference type="ChEBI" id="CHEBI:33384"/>
        <dbReference type="ChEBI" id="CHEBI:43474"/>
        <dbReference type="ChEBI" id="CHEBI:57524"/>
        <dbReference type="EC" id="3.1.3.3"/>
    </reaction>
</comment>
<evidence type="ECO:0000256" key="2">
    <source>
        <dbReference type="ARBA" id="ARBA00005135"/>
    </source>
</evidence>
<dbReference type="InterPro" id="IPR023214">
    <property type="entry name" value="HAD_sf"/>
</dbReference>
<name>A0A143Y7T7_9LACT</name>
<evidence type="ECO:0000256" key="6">
    <source>
        <dbReference type="ARBA" id="ARBA00022723"/>
    </source>
</evidence>
<evidence type="ECO:0000313" key="12">
    <source>
        <dbReference type="EMBL" id="CZQ81869.1"/>
    </source>
</evidence>
<keyword evidence="5" id="KW-0028">Amino-acid biosynthesis</keyword>
<evidence type="ECO:0000256" key="7">
    <source>
        <dbReference type="ARBA" id="ARBA00022801"/>
    </source>
</evidence>
<evidence type="ECO:0000256" key="8">
    <source>
        <dbReference type="ARBA" id="ARBA00022842"/>
    </source>
</evidence>
<reference evidence="12 13" key="1">
    <citation type="submission" date="2016-02" db="EMBL/GenBank/DDBJ databases">
        <authorList>
            <person name="Wen L."/>
            <person name="He K."/>
            <person name="Yang H."/>
        </authorList>
    </citation>
    <scope>NUCLEOTIDE SEQUENCE [LARGE SCALE GENOMIC DNA]</scope>
    <source>
        <strain evidence="12">Trichococcus palustris</strain>
    </source>
</reference>